<protein>
    <submittedName>
        <fullName evidence="2">Uncharacterized protein DUF481</fullName>
    </submittedName>
</protein>
<proteinExistence type="predicted"/>
<dbReference type="OrthoDB" id="9806250at2"/>
<name>A0A4R2KMQ4_9GAMM</name>
<dbReference type="Pfam" id="PF04338">
    <property type="entry name" value="DUF481"/>
    <property type="match status" value="1"/>
</dbReference>
<feature type="chain" id="PRO_5020449178" evidence="1">
    <location>
        <begin position="24"/>
        <end position="344"/>
    </location>
</feature>
<dbReference type="AlphaFoldDB" id="A0A4R2KMQ4"/>
<sequence>MSRRRTGIIAALATFWLAVNAVAQEMDRVELKNGSTVYGEVVDAENGTLSVKTDFAGTIQVRLDQIASMYTETPMVLQMADGSIIEARPLAVEDERLVLPEAIEEGGGSYALSQLLRVNPEPWETGEGYRWNGLASGALSAQRGNTETNELDYNVESRWTGLDDRYSTRVYGQVRDVNGTRRAENVTFTSKYDRFLDNDWYWGMSASAERDQFSNIDLRAYVGPYLGKKFDRTPFFILETELGLSYVSEQFTSSPDEEYPGAVWTLDATSRYFGDDLRVYVRQNGIWDLDDRSDVVINSTAGMSFPLIADIEGSAEVSWEYDSGAVATVEELNQIYRFRIGYRW</sequence>
<organism evidence="2 3">
    <name type="scientific">Chromatocurvus halotolerans</name>
    <dbReference type="NCBI Taxonomy" id="1132028"/>
    <lineage>
        <taxon>Bacteria</taxon>
        <taxon>Pseudomonadati</taxon>
        <taxon>Pseudomonadota</taxon>
        <taxon>Gammaproteobacteria</taxon>
        <taxon>Cellvibrionales</taxon>
        <taxon>Halieaceae</taxon>
        <taxon>Chromatocurvus</taxon>
    </lineage>
</organism>
<evidence type="ECO:0000313" key="3">
    <source>
        <dbReference type="Proteomes" id="UP000294980"/>
    </source>
</evidence>
<gene>
    <name evidence="2" type="ORF">EV688_109125</name>
</gene>
<evidence type="ECO:0000313" key="2">
    <source>
        <dbReference type="EMBL" id="TCO75401.1"/>
    </source>
</evidence>
<dbReference type="InterPro" id="IPR007433">
    <property type="entry name" value="DUF481"/>
</dbReference>
<accession>A0A4R2KMQ4</accession>
<reference evidence="2 3" key="1">
    <citation type="submission" date="2019-03" db="EMBL/GenBank/DDBJ databases">
        <title>Genomic Encyclopedia of Type Strains, Phase IV (KMG-IV): sequencing the most valuable type-strain genomes for metagenomic binning, comparative biology and taxonomic classification.</title>
        <authorList>
            <person name="Goeker M."/>
        </authorList>
    </citation>
    <scope>NUCLEOTIDE SEQUENCE [LARGE SCALE GENOMIC DNA]</scope>
    <source>
        <strain evidence="2 3">DSM 23344</strain>
    </source>
</reference>
<evidence type="ECO:0000256" key="1">
    <source>
        <dbReference type="SAM" id="SignalP"/>
    </source>
</evidence>
<feature type="signal peptide" evidence="1">
    <location>
        <begin position="1"/>
        <end position="23"/>
    </location>
</feature>
<dbReference type="Proteomes" id="UP000294980">
    <property type="component" value="Unassembled WGS sequence"/>
</dbReference>
<comment type="caution">
    <text evidence="2">The sequence shown here is derived from an EMBL/GenBank/DDBJ whole genome shotgun (WGS) entry which is preliminary data.</text>
</comment>
<dbReference type="RefSeq" id="WP_117318185.1">
    <property type="nucleotide sequence ID" value="NZ_QQSW01000011.1"/>
</dbReference>
<keyword evidence="1" id="KW-0732">Signal</keyword>
<keyword evidence="3" id="KW-1185">Reference proteome</keyword>
<dbReference type="EMBL" id="SLWX01000009">
    <property type="protein sequence ID" value="TCO75401.1"/>
    <property type="molecule type" value="Genomic_DNA"/>
</dbReference>